<dbReference type="OrthoDB" id="9782395at2"/>
<dbReference type="InterPro" id="IPR014729">
    <property type="entry name" value="Rossmann-like_a/b/a_fold"/>
</dbReference>
<dbReference type="InterPro" id="IPR003848">
    <property type="entry name" value="DUF218"/>
</dbReference>
<proteinExistence type="predicted"/>
<dbReference type="EMBL" id="FRAR01000017">
    <property type="protein sequence ID" value="SHK57316.1"/>
    <property type="molecule type" value="Genomic_DNA"/>
</dbReference>
<dbReference type="Proteomes" id="UP000183997">
    <property type="component" value="Unassembled WGS sequence"/>
</dbReference>
<dbReference type="RefSeq" id="WP_072914513.1">
    <property type="nucleotide sequence ID" value="NZ_FRAR01000017.1"/>
</dbReference>
<name>A0A1M6TK82_9FIRM</name>
<evidence type="ECO:0000313" key="2">
    <source>
        <dbReference type="EMBL" id="SHK57316.1"/>
    </source>
</evidence>
<protein>
    <submittedName>
        <fullName evidence="2">SanA protein</fullName>
    </submittedName>
</protein>
<reference evidence="3" key="1">
    <citation type="submission" date="2016-11" db="EMBL/GenBank/DDBJ databases">
        <authorList>
            <person name="Varghese N."/>
            <person name="Submissions S."/>
        </authorList>
    </citation>
    <scope>NUCLEOTIDE SEQUENCE [LARGE SCALE GENOMIC DNA]</scope>
    <source>
        <strain evidence="3">DSM 10349</strain>
    </source>
</reference>
<dbReference type="AlphaFoldDB" id="A0A1M6TK82"/>
<evidence type="ECO:0000313" key="3">
    <source>
        <dbReference type="Proteomes" id="UP000183997"/>
    </source>
</evidence>
<dbReference type="Gene3D" id="3.40.50.620">
    <property type="entry name" value="HUPs"/>
    <property type="match status" value="1"/>
</dbReference>
<dbReference type="GO" id="GO:0005886">
    <property type="term" value="C:plasma membrane"/>
    <property type="evidence" value="ECO:0007669"/>
    <property type="project" value="TreeGrafter"/>
</dbReference>
<sequence length="217" mass="24859">MKRWFKRVTLLIAIFVVLLLGVNGYMKKTGQRHMIDLQDSYQAEAAIVLGAYVTPNGYLCDMLRDRVETAVELYNMGKVKKLLMSGDHGQESYDEVNHMRRYAEQLGVPSEDIFMDHAGFSTYESMYRSRDVFQVASAIIVTQEFHLPRAIYIARTMGLEAKGYKADKHLYSGIQYNEAREIVARNKDFINVHLLKPQPKFLGPVISINGDGRQTRD</sequence>
<dbReference type="CDD" id="cd06259">
    <property type="entry name" value="YdcF-like"/>
    <property type="match status" value="1"/>
</dbReference>
<feature type="domain" description="DUF218" evidence="1">
    <location>
        <begin position="45"/>
        <end position="161"/>
    </location>
</feature>
<evidence type="ECO:0000259" key="1">
    <source>
        <dbReference type="Pfam" id="PF02698"/>
    </source>
</evidence>
<organism evidence="2 3">
    <name type="scientific">Desulforamulus aeronauticus DSM 10349</name>
    <dbReference type="NCBI Taxonomy" id="1121421"/>
    <lineage>
        <taxon>Bacteria</taxon>
        <taxon>Bacillati</taxon>
        <taxon>Bacillota</taxon>
        <taxon>Clostridia</taxon>
        <taxon>Eubacteriales</taxon>
        <taxon>Peptococcaceae</taxon>
        <taxon>Desulforamulus</taxon>
    </lineage>
</organism>
<accession>A0A1M6TK82</accession>
<dbReference type="Pfam" id="PF02698">
    <property type="entry name" value="DUF218"/>
    <property type="match status" value="1"/>
</dbReference>
<dbReference type="PANTHER" id="PTHR30336">
    <property type="entry name" value="INNER MEMBRANE PROTEIN, PROBABLE PERMEASE"/>
    <property type="match status" value="1"/>
</dbReference>
<dbReference type="InterPro" id="IPR051599">
    <property type="entry name" value="Cell_Envelope_Assoc"/>
</dbReference>
<gene>
    <name evidence="2" type="ORF">SAMN02745123_02341</name>
</gene>
<dbReference type="PANTHER" id="PTHR30336:SF6">
    <property type="entry name" value="INTEGRAL MEMBRANE PROTEIN"/>
    <property type="match status" value="1"/>
</dbReference>
<keyword evidence="3" id="KW-1185">Reference proteome</keyword>